<dbReference type="PROSITE" id="PS51206">
    <property type="entry name" value="SF3_HELICASE_1"/>
    <property type="match status" value="1"/>
</dbReference>
<dbReference type="PANTHER" id="PTHR35372">
    <property type="entry name" value="ATP BINDING PROTEIN-RELATED"/>
    <property type="match status" value="1"/>
</dbReference>
<dbReference type="Gene3D" id="3.40.50.300">
    <property type="entry name" value="P-loop containing nucleotide triphosphate hydrolases"/>
    <property type="match status" value="1"/>
</dbReference>
<keyword evidence="7" id="KW-1185">Reference proteome</keyword>
<dbReference type="InterPro" id="IPR014015">
    <property type="entry name" value="Helicase_SF3_DNA-vir"/>
</dbReference>
<organism evidence="6 7">
    <name type="scientific">Paenirhodobacter huangdaonensis</name>
    <dbReference type="NCBI Taxonomy" id="2501515"/>
    <lineage>
        <taxon>Bacteria</taxon>
        <taxon>Pseudomonadati</taxon>
        <taxon>Pseudomonadota</taxon>
        <taxon>Alphaproteobacteria</taxon>
        <taxon>Rhodobacterales</taxon>
        <taxon>Rhodobacter group</taxon>
        <taxon>Paenirhodobacter</taxon>
    </lineage>
</organism>
<feature type="domain" description="SF3 helicase" evidence="5">
    <location>
        <begin position="543"/>
        <end position="702"/>
    </location>
</feature>
<comment type="caution">
    <text evidence="6">The sequence shown here is derived from an EMBL/GenBank/DDBJ whole genome shotgun (WGS) entry which is preliminary data.</text>
</comment>
<dbReference type="Proteomes" id="UP000288071">
    <property type="component" value="Unassembled WGS sequence"/>
</dbReference>
<keyword evidence="3" id="KW-0067">ATP-binding</keyword>
<reference evidence="6 7" key="1">
    <citation type="submission" date="2019-01" db="EMBL/GenBank/DDBJ databases">
        <title>Sinorhodobacter populi sp. nov. isolated from the symptomatic bark tissue of Populus euramericana canker.</title>
        <authorList>
            <person name="Xu G."/>
        </authorList>
    </citation>
    <scope>NUCLEOTIDE SEQUENCE [LARGE SCALE GENOMIC DNA]</scope>
    <source>
        <strain evidence="6 7">CGMCC 1.12963</strain>
    </source>
</reference>
<dbReference type="SUPFAM" id="SSF52540">
    <property type="entry name" value="P-loop containing nucleoside triphosphate hydrolases"/>
    <property type="match status" value="1"/>
</dbReference>
<dbReference type="AlphaFoldDB" id="A0A3S3M919"/>
<keyword evidence="2" id="KW-0378">Hydrolase</keyword>
<dbReference type="RefSeq" id="WP_128156474.1">
    <property type="nucleotide sequence ID" value="NZ_JBHSOM010000026.1"/>
</dbReference>
<dbReference type="InterPro" id="IPR045455">
    <property type="entry name" value="NrS-1_pol-like_helicase"/>
</dbReference>
<dbReference type="NCBIfam" id="TIGR01613">
    <property type="entry name" value="primase_Cterm"/>
    <property type="match status" value="1"/>
</dbReference>
<evidence type="ECO:0000313" key="7">
    <source>
        <dbReference type="Proteomes" id="UP000288071"/>
    </source>
</evidence>
<dbReference type="InterPro" id="IPR027417">
    <property type="entry name" value="P-loop_NTPase"/>
</dbReference>
<evidence type="ECO:0000256" key="3">
    <source>
        <dbReference type="ARBA" id="ARBA00022840"/>
    </source>
</evidence>
<dbReference type="InterPro" id="IPR051620">
    <property type="entry name" value="ORF904-like_C"/>
</dbReference>
<dbReference type="GO" id="GO:0005524">
    <property type="term" value="F:ATP binding"/>
    <property type="evidence" value="ECO:0007669"/>
    <property type="project" value="UniProtKB-KW"/>
</dbReference>
<protein>
    <recommendedName>
        <fullName evidence="5">SF3 helicase domain-containing protein</fullName>
    </recommendedName>
</protein>
<evidence type="ECO:0000259" key="5">
    <source>
        <dbReference type="PROSITE" id="PS51206"/>
    </source>
</evidence>
<accession>A0A3S3M919</accession>
<evidence type="ECO:0000256" key="2">
    <source>
        <dbReference type="ARBA" id="ARBA00022801"/>
    </source>
</evidence>
<dbReference type="EMBL" id="SAVA01000006">
    <property type="protein sequence ID" value="RWR51577.1"/>
    <property type="molecule type" value="Genomic_DNA"/>
</dbReference>
<name>A0A3S3M919_9RHOB</name>
<keyword evidence="1" id="KW-0547">Nucleotide-binding</keyword>
<reference evidence="7" key="2">
    <citation type="submission" date="2019-01" db="EMBL/GenBank/DDBJ databases">
        <title>Sinorhodobacter populi sp. nov. isolated from the symptomatic bark tissue of Populus euramericana canker.</title>
        <authorList>
            <person name="Li Y."/>
        </authorList>
    </citation>
    <scope>NUCLEOTIDE SEQUENCE [LARGE SCALE GENOMIC DNA]</scope>
    <source>
        <strain evidence="7">CGMCC 1.12963</strain>
    </source>
</reference>
<dbReference type="InterPro" id="IPR006500">
    <property type="entry name" value="Helicase_put_C_phage/plasmid"/>
</dbReference>
<evidence type="ECO:0000313" key="6">
    <source>
        <dbReference type="EMBL" id="RWR51577.1"/>
    </source>
</evidence>
<dbReference type="GO" id="GO:0016787">
    <property type="term" value="F:hydrolase activity"/>
    <property type="evidence" value="ECO:0007669"/>
    <property type="project" value="UniProtKB-KW"/>
</dbReference>
<proteinExistence type="predicted"/>
<gene>
    <name evidence="6" type="ORF">EOW66_11375</name>
</gene>
<feature type="region of interest" description="Disordered" evidence="4">
    <location>
        <begin position="1"/>
        <end position="45"/>
    </location>
</feature>
<dbReference type="Pfam" id="PF19263">
    <property type="entry name" value="DUF5906"/>
    <property type="match status" value="1"/>
</dbReference>
<evidence type="ECO:0000256" key="4">
    <source>
        <dbReference type="SAM" id="MobiDB-lite"/>
    </source>
</evidence>
<sequence length="837" mass="91912">MSRGGERNAPGAGKLTGGAEDRHRHHPDSASIPANGGPGDGEALSGDTAAALDFLRRWCPGGPWVLTSIVPDGGRTTTATFRGDERDRMAAWIEARQGRENVYFTVNTLRAAVTSKPRKLDVRAAHALHVDVDPREGENLDEERGRIQRMAEDWEVGGRKLTLPRPTVTIDSGGGYQMFWRLGEDVALPGEPGDEARHLPVEDRNRALGVALGGDDTQNTDRIMRLPGTVNVPGEKKRRKGRTARLAHVVDADWSRLYRLEDFEPAPMAGRGGAPRRNIAAAVGVDLEALGLPDRVKALIVNGEDPDQPGRWADRSDLVFHVLCEMVRADLPEEVMKAVILDPDHAVSAHVREQKEADAYADRQIARALAAQPRPGPVLHGGAMDWARALRDAGREHLRHHQQEFLDWDGAAYVAVPDDTVRAAAWAFLESCRVMDKDGKAQPFRPKPEVVSATIDALKAVTHLAPSREEPPRWLDGRAGPNPLDLLPTRSGLLHLPTGDLLPATPALFTRNAVDFAHDPGAPEPRRWLAFLGEVWPDADEADCVTALQEFMGYLLTPDTSLQKALLIPGPKRSGKGTIGRIMGKLVGEANTVAPSLNSFGRSDFGLEPLIAKQLAIVSDMRISNRTDEAAVAENLLRITGEDRVSVNRKHKKAVEVTLRARFVVMTNEVPRFADRSGALVSRFIVLPMRQSFFGREDPGLTGALMGELPGILNWAVEGWRRVRASGRITQPQAGRDVALQMGDLSSPIPAFVRDWCEAGPDLWVAKDRLFAAFREWHRDHMGQDYLSNSTVFARDLYSAMDGQVRDSKRGPQNDRVPAFAGIALRAGFRREDDTPF</sequence>
<evidence type="ECO:0000256" key="1">
    <source>
        <dbReference type="ARBA" id="ARBA00022741"/>
    </source>
</evidence>
<dbReference type="PANTHER" id="PTHR35372:SF2">
    <property type="entry name" value="SF3 HELICASE DOMAIN-CONTAINING PROTEIN"/>
    <property type="match status" value="1"/>
</dbReference>